<sequence>MTALHKFQRLESPGLWRDTPQAQRRDVIVSFGENSLVISDFNEIALTHWSLAAVSRLNPGRMPALYSPGEDATETLEIDDATMVGAIEKIRAALGRGRPRSGRLRQGTAAAAALLVLGLAVFWLPGALVRHAVGVVPPEIRAEIGQDLLRRVTVLHGPPCVSTGSSRALTDLSARLLPGKNTRLVVLPSGGVSAHLPGGMILLNRALIEEHEDASALAAHTLAEDLRITRQDPLSRVLRHAGVLATFRFLTTGALPESALDAYARDIFTAPAQLPANQLLDRFAVAGVSPGPYARSLGRKGAALLSQAAPPANAPVPLMPDGEWVRLQAMCN</sequence>
<keyword evidence="1" id="KW-0812">Transmembrane</keyword>
<keyword evidence="1" id="KW-1133">Transmembrane helix</keyword>
<dbReference type="OrthoDB" id="7822309at2"/>
<evidence type="ECO:0000313" key="3">
    <source>
        <dbReference type="Proteomes" id="UP000243859"/>
    </source>
</evidence>
<comment type="caution">
    <text evidence="2">The sequence shown here is derived from an EMBL/GenBank/DDBJ whole genome shotgun (WGS) entry which is preliminary data.</text>
</comment>
<dbReference type="AlphaFoldDB" id="A0A2T5BT58"/>
<organism evidence="2 3">
    <name type="scientific">Rhodovulum imhoffii</name>
    <dbReference type="NCBI Taxonomy" id="365340"/>
    <lineage>
        <taxon>Bacteria</taxon>
        <taxon>Pseudomonadati</taxon>
        <taxon>Pseudomonadota</taxon>
        <taxon>Alphaproteobacteria</taxon>
        <taxon>Rhodobacterales</taxon>
        <taxon>Paracoccaceae</taxon>
        <taxon>Rhodovulum</taxon>
    </lineage>
</organism>
<dbReference type="RefSeq" id="WP_107891712.1">
    <property type="nucleotide sequence ID" value="NZ_NHSI01000015.1"/>
</dbReference>
<proteinExistence type="predicted"/>
<dbReference type="EMBL" id="QAAA01000006">
    <property type="protein sequence ID" value="PTN02499.1"/>
    <property type="molecule type" value="Genomic_DNA"/>
</dbReference>
<gene>
    <name evidence="2" type="ORF">C8N32_10672</name>
</gene>
<name>A0A2T5BT58_9RHOB</name>
<evidence type="ECO:0000256" key="1">
    <source>
        <dbReference type="SAM" id="Phobius"/>
    </source>
</evidence>
<evidence type="ECO:0000313" key="2">
    <source>
        <dbReference type="EMBL" id="PTN02499.1"/>
    </source>
</evidence>
<dbReference type="Proteomes" id="UP000243859">
    <property type="component" value="Unassembled WGS sequence"/>
</dbReference>
<keyword evidence="3" id="KW-1185">Reference proteome</keyword>
<keyword evidence="1" id="KW-0472">Membrane</keyword>
<feature type="transmembrane region" description="Helical" evidence="1">
    <location>
        <begin position="108"/>
        <end position="128"/>
    </location>
</feature>
<accession>A0A2T5BT58</accession>
<reference evidence="2 3" key="1">
    <citation type="submission" date="2018-04" db="EMBL/GenBank/DDBJ databases">
        <title>Genomic Encyclopedia of Archaeal and Bacterial Type Strains, Phase II (KMG-II): from individual species to whole genera.</title>
        <authorList>
            <person name="Goeker M."/>
        </authorList>
    </citation>
    <scope>NUCLEOTIDE SEQUENCE [LARGE SCALE GENOMIC DNA]</scope>
    <source>
        <strain evidence="2 3">DSM 18064</strain>
    </source>
</reference>
<protein>
    <submittedName>
        <fullName evidence="2">Uncharacterized protein</fullName>
    </submittedName>
</protein>